<evidence type="ECO:0000313" key="2">
    <source>
        <dbReference type="EMBL" id="WIA18294.1"/>
    </source>
</evidence>
<keyword evidence="3" id="KW-1185">Reference proteome</keyword>
<evidence type="ECO:0000256" key="1">
    <source>
        <dbReference type="SAM" id="MobiDB-lite"/>
    </source>
</evidence>
<protein>
    <submittedName>
        <fullName evidence="2">Uncharacterized protein</fullName>
    </submittedName>
</protein>
<dbReference type="EMBL" id="CP126216">
    <property type="protein sequence ID" value="WIA18294.1"/>
    <property type="molecule type" value="Genomic_DNA"/>
</dbReference>
<accession>A0ABY8UA01</accession>
<evidence type="ECO:0000313" key="3">
    <source>
        <dbReference type="Proteomes" id="UP001244341"/>
    </source>
</evidence>
<gene>
    <name evidence="2" type="ORF">OEZ85_009759</name>
</gene>
<dbReference type="Proteomes" id="UP001244341">
    <property type="component" value="Chromosome 9b"/>
</dbReference>
<feature type="compositionally biased region" description="Low complexity" evidence="1">
    <location>
        <begin position="185"/>
        <end position="201"/>
    </location>
</feature>
<feature type="region of interest" description="Disordered" evidence="1">
    <location>
        <begin position="185"/>
        <end position="208"/>
    </location>
</feature>
<sequence length="241" mass="25944">MGRARHNPSADFLDAALSRLDADVALSGPRDVAQLLFGLAAMGGVREQLLVQQQQQQQGRVTRLLARLQEVMPAMDHSCLSMSMWAISRLSLRPSEPLLRAFLAATTSQLPYMSLISITTILSGFRALGYLPPLGWMVETCNAARSIYNSDVSSKPWQRRNSLRRLEETVTWFNATVQLQVEVAGDGQSDGQSDGQQQQAGARGGSGRRAANVLGVNTAGSEAMIAAAVGVAAAVAQQWHP</sequence>
<name>A0ABY8UA01_TETOB</name>
<proteinExistence type="predicted"/>
<reference evidence="2 3" key="1">
    <citation type="submission" date="2023-05" db="EMBL/GenBank/DDBJ databases">
        <title>A 100% complete, gapless, phased diploid assembly of the Scenedesmus obliquus UTEX 3031 genome.</title>
        <authorList>
            <person name="Biondi T.C."/>
            <person name="Hanschen E.R."/>
            <person name="Kwon T."/>
            <person name="Eng W."/>
            <person name="Kruse C.P.S."/>
            <person name="Koehler S.I."/>
            <person name="Kunde Y."/>
            <person name="Gleasner C.D."/>
            <person name="You Mak K.T."/>
            <person name="Polle J."/>
            <person name="Hovde B.T."/>
            <person name="Starkenburg S.R."/>
        </authorList>
    </citation>
    <scope>NUCLEOTIDE SEQUENCE [LARGE SCALE GENOMIC DNA]</scope>
    <source>
        <strain evidence="2 3">DOE0152z</strain>
    </source>
</reference>
<organism evidence="2 3">
    <name type="scientific">Tetradesmus obliquus</name>
    <name type="common">Green alga</name>
    <name type="synonym">Acutodesmus obliquus</name>
    <dbReference type="NCBI Taxonomy" id="3088"/>
    <lineage>
        <taxon>Eukaryota</taxon>
        <taxon>Viridiplantae</taxon>
        <taxon>Chlorophyta</taxon>
        <taxon>core chlorophytes</taxon>
        <taxon>Chlorophyceae</taxon>
        <taxon>CS clade</taxon>
        <taxon>Sphaeropleales</taxon>
        <taxon>Scenedesmaceae</taxon>
        <taxon>Tetradesmus</taxon>
    </lineage>
</organism>